<proteinExistence type="predicted"/>
<name>A0A2Z7D305_9LAMI</name>
<accession>A0A2Z7D305</accession>
<protein>
    <submittedName>
        <fullName evidence="2">Uncharacterized protein</fullName>
    </submittedName>
</protein>
<dbReference type="EMBL" id="KQ990123">
    <property type="protein sequence ID" value="KZV53635.1"/>
    <property type="molecule type" value="Genomic_DNA"/>
</dbReference>
<evidence type="ECO:0000313" key="2">
    <source>
        <dbReference type="EMBL" id="KZV53635.1"/>
    </source>
</evidence>
<dbReference type="Proteomes" id="UP000250235">
    <property type="component" value="Unassembled WGS sequence"/>
</dbReference>
<gene>
    <name evidence="2" type="ORF">F511_29821</name>
</gene>
<keyword evidence="3" id="KW-1185">Reference proteome</keyword>
<organism evidence="2 3">
    <name type="scientific">Dorcoceras hygrometricum</name>
    <dbReference type="NCBI Taxonomy" id="472368"/>
    <lineage>
        <taxon>Eukaryota</taxon>
        <taxon>Viridiplantae</taxon>
        <taxon>Streptophyta</taxon>
        <taxon>Embryophyta</taxon>
        <taxon>Tracheophyta</taxon>
        <taxon>Spermatophyta</taxon>
        <taxon>Magnoliopsida</taxon>
        <taxon>eudicotyledons</taxon>
        <taxon>Gunneridae</taxon>
        <taxon>Pentapetalae</taxon>
        <taxon>asterids</taxon>
        <taxon>lamiids</taxon>
        <taxon>Lamiales</taxon>
        <taxon>Gesneriaceae</taxon>
        <taxon>Didymocarpoideae</taxon>
        <taxon>Trichosporeae</taxon>
        <taxon>Loxocarpinae</taxon>
        <taxon>Dorcoceras</taxon>
    </lineage>
</organism>
<dbReference type="AlphaFoldDB" id="A0A2Z7D305"/>
<feature type="region of interest" description="Disordered" evidence="1">
    <location>
        <begin position="228"/>
        <end position="250"/>
    </location>
</feature>
<reference evidence="2 3" key="1">
    <citation type="journal article" date="2015" name="Proc. Natl. Acad. Sci. U.S.A.">
        <title>The resurrection genome of Boea hygrometrica: A blueprint for survival of dehydration.</title>
        <authorList>
            <person name="Xiao L."/>
            <person name="Yang G."/>
            <person name="Zhang L."/>
            <person name="Yang X."/>
            <person name="Zhao S."/>
            <person name="Ji Z."/>
            <person name="Zhou Q."/>
            <person name="Hu M."/>
            <person name="Wang Y."/>
            <person name="Chen M."/>
            <person name="Xu Y."/>
            <person name="Jin H."/>
            <person name="Xiao X."/>
            <person name="Hu G."/>
            <person name="Bao F."/>
            <person name="Hu Y."/>
            <person name="Wan P."/>
            <person name="Li L."/>
            <person name="Deng X."/>
            <person name="Kuang T."/>
            <person name="Xiang C."/>
            <person name="Zhu J.K."/>
            <person name="Oliver M.J."/>
            <person name="He Y."/>
        </authorList>
    </citation>
    <scope>NUCLEOTIDE SEQUENCE [LARGE SCALE GENOMIC DNA]</scope>
    <source>
        <strain evidence="3">cv. XS01</strain>
    </source>
</reference>
<sequence>MSLFDLQDVCMDIGSITTLDLPMVVDLIGICGLKGPYCMLTTTNWFLQALSVIPRGSWGDVARRFTMIRWAKHHNRRPSPLYKPPPPCAAAAAPLHRKIVSGQFDEENPSAQISSRLIVQGDEGVSYLFYRIDRLPASVFCSSAASPGGVIRIPNKIQKPANDRTGLGLNTGESGSGETCTQSNLANDKFKKISFVKASVIHDICESVRPESSKSGWLKNRLDKEKAKAGSKSFVQNQQRRGSKKVKSEWKKVRPRRYLNGQNTKPKLNRSHSTYAQTLMDYHIGKAVKVIQVWVPKGRERYYESFGGNSDVSLAFRGEI</sequence>
<evidence type="ECO:0000313" key="3">
    <source>
        <dbReference type="Proteomes" id="UP000250235"/>
    </source>
</evidence>
<evidence type="ECO:0000256" key="1">
    <source>
        <dbReference type="SAM" id="MobiDB-lite"/>
    </source>
</evidence>